<name>A0A498SKT7_ACAVI</name>
<feature type="non-terminal residue" evidence="1">
    <location>
        <position position="40"/>
    </location>
</feature>
<sequence length="40" mass="4387">MSDNATDLEKKQEMFKGSCFVTQLVALSVNVAQRAGSIIR</sequence>
<accession>A0A498SKT7</accession>
<evidence type="ECO:0000313" key="2">
    <source>
        <dbReference type="Proteomes" id="UP000276991"/>
    </source>
</evidence>
<reference evidence="1 2" key="1">
    <citation type="submission" date="2018-08" db="EMBL/GenBank/DDBJ databases">
        <authorList>
            <person name="Laetsch R D."/>
            <person name="Stevens L."/>
            <person name="Kumar S."/>
            <person name="Blaxter L. M."/>
        </authorList>
    </citation>
    <scope>NUCLEOTIDE SEQUENCE [LARGE SCALE GENOMIC DNA]</scope>
</reference>
<protein>
    <submittedName>
        <fullName evidence="1">Uncharacterized protein</fullName>
    </submittedName>
</protein>
<organism evidence="1 2">
    <name type="scientific">Acanthocheilonema viteae</name>
    <name type="common">Filarial nematode worm</name>
    <name type="synonym">Dipetalonema viteae</name>
    <dbReference type="NCBI Taxonomy" id="6277"/>
    <lineage>
        <taxon>Eukaryota</taxon>
        <taxon>Metazoa</taxon>
        <taxon>Ecdysozoa</taxon>
        <taxon>Nematoda</taxon>
        <taxon>Chromadorea</taxon>
        <taxon>Rhabditida</taxon>
        <taxon>Spirurina</taxon>
        <taxon>Spiruromorpha</taxon>
        <taxon>Filarioidea</taxon>
        <taxon>Onchocercidae</taxon>
        <taxon>Acanthocheilonema</taxon>
    </lineage>
</organism>
<keyword evidence="2" id="KW-1185">Reference proteome</keyword>
<proteinExistence type="predicted"/>
<dbReference type="EMBL" id="UPTC01001767">
    <property type="protein sequence ID" value="VBB32512.1"/>
    <property type="molecule type" value="Genomic_DNA"/>
</dbReference>
<dbReference type="Proteomes" id="UP000276991">
    <property type="component" value="Unassembled WGS sequence"/>
</dbReference>
<gene>
    <name evidence="1" type="ORF">NAV_LOCUS7303</name>
</gene>
<evidence type="ECO:0000313" key="1">
    <source>
        <dbReference type="EMBL" id="VBB32512.1"/>
    </source>
</evidence>
<dbReference type="AlphaFoldDB" id="A0A498SKT7"/>